<evidence type="ECO:0000313" key="2">
    <source>
        <dbReference type="EMBL" id="SAP16368.1"/>
    </source>
</evidence>
<name>A0A1M4BL08_9ACTN</name>
<proteinExistence type="predicted"/>
<reference evidence="2" key="1">
    <citation type="submission" date="2016-04" db="EMBL/GenBank/DDBJ databases">
        <authorList>
            <person name="Evans L.H."/>
            <person name="Alamgir A."/>
            <person name="Owens N."/>
            <person name="Weber N.D."/>
            <person name="Virtaneva K."/>
            <person name="Barbian K."/>
            <person name="Babar A."/>
            <person name="Rosenke K."/>
        </authorList>
    </citation>
    <scope>NUCLEOTIDE SEQUENCE</scope>
    <source>
        <strain evidence="2">Nono1</strain>
    </source>
</reference>
<dbReference type="InterPro" id="IPR036488">
    <property type="entry name" value="DUF1883-like_sf"/>
</dbReference>
<dbReference type="SUPFAM" id="SSF141099">
    <property type="entry name" value="Atu1913-like"/>
    <property type="match status" value="1"/>
</dbReference>
<dbReference type="EMBL" id="LT559121">
    <property type="protein sequence ID" value="SAP16368.1"/>
    <property type="molecule type" value="Genomic_DNA"/>
</dbReference>
<accession>A0A1M4BL08</accession>
<dbReference type="AlphaFoldDB" id="A0A1M4BL08"/>
<dbReference type="Gene3D" id="4.10.1210.10">
    <property type="entry name" value="Atu1913-like"/>
    <property type="match status" value="1"/>
</dbReference>
<organism evidence="2">
    <name type="scientific">Nonomuraea gerenzanensis</name>
    <dbReference type="NCBI Taxonomy" id="93944"/>
    <lineage>
        <taxon>Bacteria</taxon>
        <taxon>Bacillati</taxon>
        <taxon>Actinomycetota</taxon>
        <taxon>Actinomycetes</taxon>
        <taxon>Streptosporangiales</taxon>
        <taxon>Streptosporangiaceae</taxon>
        <taxon>Nonomuraea</taxon>
    </lineage>
</organism>
<protein>
    <recommendedName>
        <fullName evidence="1">DUF1883 domain-containing protein</fullName>
    </recommendedName>
</protein>
<feature type="domain" description="DUF1883" evidence="1">
    <location>
        <begin position="1"/>
        <end position="76"/>
    </location>
</feature>
<evidence type="ECO:0000259" key="1">
    <source>
        <dbReference type="Pfam" id="PF08980"/>
    </source>
</evidence>
<dbReference type="InterPro" id="IPR015073">
    <property type="entry name" value="DUF1883"/>
</dbReference>
<dbReference type="RefSeq" id="WP_173150668.1">
    <property type="nucleotide sequence ID" value="NZ_CP084059.1"/>
</dbReference>
<dbReference type="Pfam" id="PF08980">
    <property type="entry name" value="DUF1883"/>
    <property type="match status" value="1"/>
</dbReference>
<sequence length="87" mass="10285">MRHLYWDLGETGAGACFEVDWNGSTARVALMDSDDYQAYLDEDDYQYHGGFFDYSPLVLRVPYDDYWYLIVDSYDRVKNVTVEQLFD</sequence>
<gene>
    <name evidence="2" type="ORF">BN4615_P11031</name>
</gene>